<dbReference type="KEGG" id="otd:J1M35_17240"/>
<feature type="transmembrane region" description="Helical" evidence="1">
    <location>
        <begin position="93"/>
        <end position="112"/>
    </location>
</feature>
<dbReference type="PANTHER" id="PTHR38034">
    <property type="entry name" value="INNER MEMBRANE PROTEIN YPJD"/>
    <property type="match status" value="1"/>
</dbReference>
<dbReference type="PANTHER" id="PTHR38034:SF1">
    <property type="entry name" value="INNER MEMBRANE PROTEIN YPJD"/>
    <property type="match status" value="1"/>
</dbReference>
<evidence type="ECO:0000313" key="4">
    <source>
        <dbReference type="Proteomes" id="UP000663903"/>
    </source>
</evidence>
<feature type="domain" description="Cytochrome c assembly protein" evidence="2">
    <location>
        <begin position="40"/>
        <end position="264"/>
    </location>
</feature>
<sequence>MILASASPVGLLLGAAAALAYAVPALAARAIGGAGARRVLLLAWLLHGLLLAWNLFGGAPRFGFAPALSITVWLVLTAYVVESQLYPQLRARWALAGFGTLAIVLALVFPGGPLPPTSSPLLPLHWALGLSAYGLFAAAVAHGWLMTRAEVQMRQAAQAVEGGVPLLTLERLMFRFVAAGFVLLTLTMLAGIFFGEHLYGSSYTGWRWDHKRVFTLLSWLTFALLLIGRSQFGWRGRRAVRVLYIGAGLLLLGYAGSRFVLEVLLGRIA</sequence>
<dbReference type="RefSeq" id="WP_208008389.1">
    <property type="nucleotide sequence ID" value="NZ_CP071796.1"/>
</dbReference>
<organism evidence="3 4">
    <name type="scientific">Ottowia testudinis</name>
    <dbReference type="NCBI Taxonomy" id="2816950"/>
    <lineage>
        <taxon>Bacteria</taxon>
        <taxon>Pseudomonadati</taxon>
        <taxon>Pseudomonadota</taxon>
        <taxon>Betaproteobacteria</taxon>
        <taxon>Burkholderiales</taxon>
        <taxon>Comamonadaceae</taxon>
        <taxon>Ottowia</taxon>
    </lineage>
</organism>
<dbReference type="Pfam" id="PF01578">
    <property type="entry name" value="Cytochrom_C_asm"/>
    <property type="match status" value="1"/>
</dbReference>
<accession>A0A975CE66</accession>
<protein>
    <submittedName>
        <fullName evidence="3">Cytochrome c biogenesis protein CcsA</fullName>
    </submittedName>
</protein>
<feature type="transmembrane region" description="Helical" evidence="1">
    <location>
        <begin position="124"/>
        <end position="145"/>
    </location>
</feature>
<evidence type="ECO:0000313" key="3">
    <source>
        <dbReference type="EMBL" id="QTD44798.1"/>
    </source>
</evidence>
<keyword evidence="1" id="KW-1133">Transmembrane helix</keyword>
<name>A0A975CE66_9BURK</name>
<dbReference type="InterPro" id="IPR052372">
    <property type="entry name" value="YpjD/HemX"/>
</dbReference>
<feature type="transmembrane region" description="Helical" evidence="1">
    <location>
        <begin position="39"/>
        <end position="56"/>
    </location>
</feature>
<feature type="transmembrane region" description="Helical" evidence="1">
    <location>
        <begin position="213"/>
        <end position="230"/>
    </location>
</feature>
<dbReference type="EMBL" id="CP071796">
    <property type="protein sequence ID" value="QTD44798.1"/>
    <property type="molecule type" value="Genomic_DNA"/>
</dbReference>
<proteinExistence type="predicted"/>
<dbReference type="GO" id="GO:0020037">
    <property type="term" value="F:heme binding"/>
    <property type="evidence" value="ECO:0007669"/>
    <property type="project" value="InterPro"/>
</dbReference>
<feature type="transmembrane region" description="Helical" evidence="1">
    <location>
        <begin position="6"/>
        <end position="27"/>
    </location>
</feature>
<feature type="transmembrane region" description="Helical" evidence="1">
    <location>
        <begin position="242"/>
        <end position="261"/>
    </location>
</feature>
<keyword evidence="1" id="KW-0472">Membrane</keyword>
<feature type="transmembrane region" description="Helical" evidence="1">
    <location>
        <begin position="172"/>
        <end position="193"/>
    </location>
</feature>
<keyword evidence="4" id="KW-1185">Reference proteome</keyword>
<dbReference type="GO" id="GO:0017004">
    <property type="term" value="P:cytochrome complex assembly"/>
    <property type="evidence" value="ECO:0007669"/>
    <property type="project" value="InterPro"/>
</dbReference>
<dbReference type="InterPro" id="IPR002541">
    <property type="entry name" value="Cyt_c_assembly"/>
</dbReference>
<evidence type="ECO:0000256" key="1">
    <source>
        <dbReference type="SAM" id="Phobius"/>
    </source>
</evidence>
<gene>
    <name evidence="3" type="primary">ccsA</name>
    <name evidence="3" type="ORF">J1M35_17240</name>
</gene>
<reference evidence="3" key="1">
    <citation type="submission" date="2021-03" db="EMBL/GenBank/DDBJ databases">
        <title>Ottowia sp. 27C isolated from the cloaca of a Giant Asian pond turtle (Heosemys grandis).</title>
        <authorList>
            <person name="Spergser J."/>
            <person name="Busse H.-J."/>
        </authorList>
    </citation>
    <scope>NUCLEOTIDE SEQUENCE</scope>
    <source>
        <strain evidence="3">27C</strain>
    </source>
</reference>
<evidence type="ECO:0000259" key="2">
    <source>
        <dbReference type="Pfam" id="PF01578"/>
    </source>
</evidence>
<keyword evidence="1" id="KW-0812">Transmembrane</keyword>
<dbReference type="Proteomes" id="UP000663903">
    <property type="component" value="Chromosome"/>
</dbReference>
<dbReference type="AlphaFoldDB" id="A0A975CE66"/>
<feature type="transmembrane region" description="Helical" evidence="1">
    <location>
        <begin position="62"/>
        <end position="81"/>
    </location>
</feature>